<sequence>MSLYTLLLIALALGTDAFALAVGIGVTGIRKQRIIIVSAVVCLFHIVMPLIGLGIGIVLGNLIGDVATIIGAVVLILIGLNMLWAVIRQRNVVFSLPQAKKQLNFSRKKNQPVESFWGLIMLAGSVSIDALSVGFGLGALKAQIWGTVAVLGIVAGMMTALGFFLGRGLGSWMGEKAEIAGGIILVAVGTKLLF</sequence>
<feature type="transmembrane region" description="Helical" evidence="8">
    <location>
        <begin position="66"/>
        <end position="87"/>
    </location>
</feature>
<evidence type="ECO:0000313" key="10">
    <source>
        <dbReference type="Proteomes" id="UP000323521"/>
    </source>
</evidence>
<dbReference type="GO" id="GO:0005886">
    <property type="term" value="C:plasma membrane"/>
    <property type="evidence" value="ECO:0007669"/>
    <property type="project" value="UniProtKB-SubCell"/>
</dbReference>
<dbReference type="PANTHER" id="PTHR35529">
    <property type="entry name" value="MANGANESE EFFLUX PUMP MNTP-RELATED"/>
    <property type="match status" value="1"/>
</dbReference>
<dbReference type="PANTHER" id="PTHR35529:SF1">
    <property type="entry name" value="MANGANESE EFFLUX PUMP MNTP-RELATED"/>
    <property type="match status" value="1"/>
</dbReference>
<evidence type="ECO:0000256" key="5">
    <source>
        <dbReference type="ARBA" id="ARBA00023065"/>
    </source>
</evidence>
<evidence type="ECO:0000256" key="1">
    <source>
        <dbReference type="ARBA" id="ARBA00022448"/>
    </source>
</evidence>
<feature type="transmembrane region" description="Helical" evidence="8">
    <location>
        <begin position="6"/>
        <end position="27"/>
    </location>
</feature>
<comment type="similarity">
    <text evidence="8">Belongs to the MntP (TC 9.B.29) family.</text>
</comment>
<evidence type="ECO:0000313" key="9">
    <source>
        <dbReference type="EMBL" id="ATW25988.1"/>
    </source>
</evidence>
<dbReference type="GO" id="GO:0005384">
    <property type="term" value="F:manganese ion transmembrane transporter activity"/>
    <property type="evidence" value="ECO:0007669"/>
    <property type="project" value="UniProtKB-UniRule"/>
</dbReference>
<gene>
    <name evidence="8" type="primary">mntP</name>
    <name evidence="9" type="ORF">DCMF_15470</name>
</gene>
<keyword evidence="7 8" id="KW-0464">Manganese</keyword>
<dbReference type="AlphaFoldDB" id="A0A3G1KU39"/>
<dbReference type="InterPro" id="IPR003810">
    <property type="entry name" value="Mntp/YtaF"/>
</dbReference>
<evidence type="ECO:0000256" key="7">
    <source>
        <dbReference type="ARBA" id="ARBA00023211"/>
    </source>
</evidence>
<name>A0A3G1KU39_FORW1</name>
<keyword evidence="4 8" id="KW-1133">Transmembrane helix</keyword>
<evidence type="ECO:0000256" key="8">
    <source>
        <dbReference type="HAMAP-Rule" id="MF_01521"/>
    </source>
</evidence>
<feature type="transmembrane region" description="Helical" evidence="8">
    <location>
        <begin position="144"/>
        <end position="166"/>
    </location>
</feature>
<organism evidence="9 10">
    <name type="scientific">Formimonas warabiya</name>
    <dbReference type="NCBI Taxonomy" id="1761012"/>
    <lineage>
        <taxon>Bacteria</taxon>
        <taxon>Bacillati</taxon>
        <taxon>Bacillota</taxon>
        <taxon>Clostridia</taxon>
        <taxon>Eubacteriales</taxon>
        <taxon>Peptococcaceae</taxon>
        <taxon>Candidatus Formimonas</taxon>
    </lineage>
</organism>
<feature type="transmembrane region" description="Helical" evidence="8">
    <location>
        <begin position="116"/>
        <end position="138"/>
    </location>
</feature>
<evidence type="ECO:0000256" key="4">
    <source>
        <dbReference type="ARBA" id="ARBA00022989"/>
    </source>
</evidence>
<feature type="transmembrane region" description="Helical" evidence="8">
    <location>
        <begin position="34"/>
        <end position="60"/>
    </location>
</feature>
<keyword evidence="2 8" id="KW-1003">Cell membrane</keyword>
<keyword evidence="10" id="KW-1185">Reference proteome</keyword>
<dbReference type="HAMAP" id="MF_01521">
    <property type="entry name" value="MntP_pump"/>
    <property type="match status" value="1"/>
</dbReference>
<evidence type="ECO:0000256" key="6">
    <source>
        <dbReference type="ARBA" id="ARBA00023136"/>
    </source>
</evidence>
<dbReference type="Pfam" id="PF02659">
    <property type="entry name" value="Mntp"/>
    <property type="match status" value="1"/>
</dbReference>
<accession>A0A3G1KU39</accession>
<evidence type="ECO:0000256" key="3">
    <source>
        <dbReference type="ARBA" id="ARBA00022692"/>
    </source>
</evidence>
<comment type="subcellular location">
    <subcellularLocation>
        <location evidence="8">Cell membrane</location>
        <topology evidence="8">Multi-pass membrane protein</topology>
    </subcellularLocation>
</comment>
<keyword evidence="1 8" id="KW-0813">Transport</keyword>
<evidence type="ECO:0000256" key="2">
    <source>
        <dbReference type="ARBA" id="ARBA00022475"/>
    </source>
</evidence>
<dbReference type="OrthoDB" id="1679700at2"/>
<keyword evidence="6 8" id="KW-0472">Membrane</keyword>
<protein>
    <recommendedName>
        <fullName evidence="8">Putative manganese efflux pump MntP</fullName>
    </recommendedName>
</protein>
<dbReference type="RefSeq" id="WP_148135255.1">
    <property type="nucleotide sequence ID" value="NZ_CP017634.1"/>
</dbReference>
<keyword evidence="5 8" id="KW-0406">Ion transport</keyword>
<reference evidence="9 10" key="1">
    <citation type="submission" date="2016-10" db="EMBL/GenBank/DDBJ databases">
        <title>Complete Genome Sequence of Peptococcaceae strain DCMF.</title>
        <authorList>
            <person name="Edwards R.J."/>
            <person name="Holland S.I."/>
            <person name="Deshpande N.P."/>
            <person name="Wong Y.K."/>
            <person name="Ertan H."/>
            <person name="Manefield M."/>
            <person name="Russell T.L."/>
            <person name="Lee M.J."/>
        </authorList>
    </citation>
    <scope>NUCLEOTIDE SEQUENCE [LARGE SCALE GENOMIC DNA]</scope>
    <source>
        <strain evidence="9 10">DCMF</strain>
    </source>
</reference>
<keyword evidence="3 8" id="KW-0812">Transmembrane</keyword>
<dbReference type="EMBL" id="CP017634">
    <property type="protein sequence ID" value="ATW25988.1"/>
    <property type="molecule type" value="Genomic_DNA"/>
</dbReference>
<proteinExistence type="inferred from homology"/>
<comment type="function">
    <text evidence="8">Probably functions as a manganese efflux pump.</text>
</comment>
<dbReference type="Proteomes" id="UP000323521">
    <property type="component" value="Chromosome"/>
</dbReference>
<dbReference type="InterPro" id="IPR022929">
    <property type="entry name" value="Put_MntP"/>
</dbReference>
<dbReference type="KEGG" id="fwa:DCMF_15470"/>